<evidence type="ECO:0000256" key="6">
    <source>
        <dbReference type="ARBA" id="ARBA00023180"/>
    </source>
</evidence>
<dbReference type="PROSITE" id="PS51164">
    <property type="entry name" value="CBM1_2"/>
    <property type="match status" value="1"/>
</dbReference>
<reference evidence="11 12" key="1">
    <citation type="submission" date="2024-06" db="EMBL/GenBank/DDBJ databases">
        <title>Complete genome of Phlyctema vagabunda strain 19-DSS-EL-015.</title>
        <authorList>
            <person name="Fiorenzani C."/>
        </authorList>
    </citation>
    <scope>NUCLEOTIDE SEQUENCE [LARGE SCALE GENOMIC DNA]</scope>
    <source>
        <strain evidence="11 12">19-DSS-EL-015</strain>
    </source>
</reference>
<evidence type="ECO:0000256" key="4">
    <source>
        <dbReference type="ARBA" id="ARBA00022729"/>
    </source>
</evidence>
<evidence type="ECO:0000256" key="2">
    <source>
        <dbReference type="ARBA" id="ARBA00022487"/>
    </source>
</evidence>
<sequence>MLTSTITKCVLGMLAATASVLAASLQQVTSFGSNPTGAQMYIYVPDKLASNPAIIVAIHYCSGTAQAYYSGTQYARLAEQYGYIVIYPDAPASDGCWDVHSTETLTHNAGGDSLAIASMIRYTISTYSADASRVFVTGTSSGAMMTNVLAGAYPDLFAAGAAFAGVPYGCFAGTGTWSSPCSTGQLVKTAQQWGDQARSGYPGYTGTRPRLQLWHGTADTTLSYNEFLEALKQWSNVFNIPFTRNNTNTPIAGYTQIVYGDGTQLVGYSAAGVSHNIPVRETDVLAWFGISTPFPSGGGGTTTTAAPTTISTITTISTTAAPPTTTSAPGGTIAKYGQCGGTGWTGSGTCVSGTTCKYSNAWYSQCL</sequence>
<keyword evidence="12" id="KW-1185">Reference proteome</keyword>
<evidence type="ECO:0000313" key="11">
    <source>
        <dbReference type="EMBL" id="KAL3423278.1"/>
    </source>
</evidence>
<keyword evidence="6" id="KW-0325">Glycoprotein</keyword>
<keyword evidence="4 9" id="KW-0732">Signal</keyword>
<dbReference type="EC" id="3.1.1.-" evidence="9"/>
<dbReference type="Pfam" id="PF00734">
    <property type="entry name" value="CBM_1"/>
    <property type="match status" value="1"/>
</dbReference>
<proteinExistence type="inferred from homology"/>
<keyword evidence="7 9" id="KW-0119">Carbohydrate metabolism</keyword>
<dbReference type="InterPro" id="IPR010126">
    <property type="entry name" value="Esterase_phb"/>
</dbReference>
<accession>A0ABR4PJ81</accession>
<feature type="signal peptide" evidence="9">
    <location>
        <begin position="1"/>
        <end position="22"/>
    </location>
</feature>
<organism evidence="11 12">
    <name type="scientific">Phlyctema vagabunda</name>
    <dbReference type="NCBI Taxonomy" id="108571"/>
    <lineage>
        <taxon>Eukaryota</taxon>
        <taxon>Fungi</taxon>
        <taxon>Dikarya</taxon>
        <taxon>Ascomycota</taxon>
        <taxon>Pezizomycotina</taxon>
        <taxon>Leotiomycetes</taxon>
        <taxon>Helotiales</taxon>
        <taxon>Dermateaceae</taxon>
        <taxon>Phlyctema</taxon>
    </lineage>
</organism>
<dbReference type="PROSITE" id="PS00562">
    <property type="entry name" value="CBM1_1"/>
    <property type="match status" value="1"/>
</dbReference>
<keyword evidence="5 9" id="KW-0378">Hydrolase</keyword>
<protein>
    <recommendedName>
        <fullName evidence="9">Carboxylic ester hydrolase</fullName>
        <ecNumber evidence="9">3.1.1.-</ecNumber>
    </recommendedName>
</protein>
<dbReference type="Gene3D" id="3.40.50.1820">
    <property type="entry name" value="alpha/beta hydrolase"/>
    <property type="match status" value="1"/>
</dbReference>
<comment type="similarity">
    <text evidence="9">Belongs to the carbohydrate esterase 1 (CE1) family.</text>
</comment>
<evidence type="ECO:0000256" key="7">
    <source>
        <dbReference type="ARBA" id="ARBA00023277"/>
    </source>
</evidence>
<comment type="subcellular location">
    <subcellularLocation>
        <location evidence="1 9">Secreted</location>
    </subcellularLocation>
</comment>
<dbReference type="InterPro" id="IPR000254">
    <property type="entry name" value="CBD"/>
</dbReference>
<evidence type="ECO:0000256" key="1">
    <source>
        <dbReference type="ARBA" id="ARBA00004613"/>
    </source>
</evidence>
<comment type="function">
    <text evidence="9">Esterase involved in the hydrolysis of xylan, a major structural heterogeneous polysaccharide found in plant biomass representing the second most abundant polysaccharide in the biosphere, after cellulose.</text>
</comment>
<dbReference type="PANTHER" id="PTHR43037:SF3">
    <property type="entry name" value="FERULOYL ESTERASE B"/>
    <property type="match status" value="1"/>
</dbReference>
<dbReference type="EMBL" id="JBFCZG010000004">
    <property type="protein sequence ID" value="KAL3423278.1"/>
    <property type="molecule type" value="Genomic_DNA"/>
</dbReference>
<feature type="domain" description="CBM1" evidence="10">
    <location>
        <begin position="331"/>
        <end position="367"/>
    </location>
</feature>
<keyword evidence="2 9" id="KW-0719">Serine esterase</keyword>
<feature type="chain" id="PRO_5045005573" description="Carboxylic ester hydrolase" evidence="9">
    <location>
        <begin position="23"/>
        <end position="367"/>
    </location>
</feature>
<dbReference type="PANTHER" id="PTHR43037">
    <property type="entry name" value="UNNAMED PRODUCT-RELATED"/>
    <property type="match status" value="1"/>
</dbReference>
<dbReference type="NCBIfam" id="TIGR01840">
    <property type="entry name" value="esterase_phb"/>
    <property type="match status" value="1"/>
</dbReference>
<keyword evidence="3 9" id="KW-0964">Secreted</keyword>
<dbReference type="InterPro" id="IPR029058">
    <property type="entry name" value="AB_hydrolase_fold"/>
</dbReference>
<keyword evidence="8 9" id="KW-0624">Polysaccharide degradation</keyword>
<evidence type="ECO:0000256" key="5">
    <source>
        <dbReference type="ARBA" id="ARBA00022801"/>
    </source>
</evidence>
<name>A0ABR4PJ81_9HELO</name>
<dbReference type="Proteomes" id="UP001629113">
    <property type="component" value="Unassembled WGS sequence"/>
</dbReference>
<dbReference type="InterPro" id="IPR050955">
    <property type="entry name" value="Plant_Biomass_Hydrol_Est"/>
</dbReference>
<dbReference type="SUPFAM" id="SSF53474">
    <property type="entry name" value="alpha/beta-Hydrolases"/>
    <property type="match status" value="2"/>
</dbReference>
<dbReference type="SMART" id="SM00236">
    <property type="entry name" value="fCBD"/>
    <property type="match status" value="1"/>
</dbReference>
<dbReference type="Pfam" id="PF10503">
    <property type="entry name" value="Esterase_PHB"/>
    <property type="match status" value="1"/>
</dbReference>
<evidence type="ECO:0000256" key="9">
    <source>
        <dbReference type="RuleBase" id="RU367147"/>
    </source>
</evidence>
<evidence type="ECO:0000256" key="8">
    <source>
        <dbReference type="ARBA" id="ARBA00023326"/>
    </source>
</evidence>
<evidence type="ECO:0000256" key="3">
    <source>
        <dbReference type="ARBA" id="ARBA00022525"/>
    </source>
</evidence>
<evidence type="ECO:0000259" key="10">
    <source>
        <dbReference type="PROSITE" id="PS51164"/>
    </source>
</evidence>
<comment type="caution">
    <text evidence="11">The sequence shown here is derived from an EMBL/GenBank/DDBJ whole genome shotgun (WGS) entry which is preliminary data.</text>
</comment>
<evidence type="ECO:0000313" key="12">
    <source>
        <dbReference type="Proteomes" id="UP001629113"/>
    </source>
</evidence>
<gene>
    <name evidence="11" type="ORF">PVAG01_05025</name>
</gene>